<evidence type="ECO:0000259" key="3">
    <source>
        <dbReference type="PROSITE" id="PS51688"/>
    </source>
</evidence>
<organism evidence="5">
    <name type="scientific">uncultured Caudovirales phage</name>
    <dbReference type="NCBI Taxonomy" id="2100421"/>
    <lineage>
        <taxon>Viruses</taxon>
        <taxon>Duplodnaviria</taxon>
        <taxon>Heunggongvirae</taxon>
        <taxon>Uroviricota</taxon>
        <taxon>Caudoviricetes</taxon>
        <taxon>Peduoviridae</taxon>
        <taxon>Maltschvirus</taxon>
        <taxon>Maltschvirus maltsch</taxon>
    </lineage>
</organism>
<evidence type="ECO:0000313" key="4">
    <source>
        <dbReference type="EMBL" id="CAB4157384.1"/>
    </source>
</evidence>
<proteinExistence type="predicted"/>
<name>A0A6J7X6I3_9CAUD</name>
<dbReference type="GO" id="GO:0098015">
    <property type="term" value="C:virus tail"/>
    <property type="evidence" value="ECO:0007669"/>
    <property type="project" value="UniProtKB-KW"/>
</dbReference>
<keyword evidence="2" id="KW-0946">Virion</keyword>
<gene>
    <name evidence="4" type="ORF">UFOVP686_15</name>
    <name evidence="5" type="ORF">UFOVP752_5</name>
</gene>
<evidence type="ECO:0000256" key="1">
    <source>
        <dbReference type="ARBA" id="ARBA00004328"/>
    </source>
</evidence>
<dbReference type="Gene3D" id="1.10.10.10">
    <property type="entry name" value="Winged helix-like DNA-binding domain superfamily/Winged helix DNA-binding domain"/>
    <property type="match status" value="1"/>
</dbReference>
<protein>
    <submittedName>
        <fullName evidence="5">Intramolecular chaperone auto-processing domain containing protein</fullName>
    </submittedName>
</protein>
<sequence length="319" mass="33524">MSRNASGTYTLPAGNPVVTGTLIESTWANNTLNDLASAMTDSLSRSGQGGMSASLRIIDGTVSAPGLAFGNETGSGLYRAAAGDYSFSVLGTQKMRIRSSGVDVTADSFGVTSSTAYYPQMTNRNKTNDANASYFLLDKDRAGAVVQNNDILGTVAFRGYDGAAYLQGAAIYASIEATPGTNDMPTGLAFATTPDGGAGPSERLRITNGGEVRATGNIIANYSDERLKTKLGSLESALDKICAIETFYYEANETAQALGYKAEREVGVSAQSVQAVFPELVVAAPVDAQYLTVRYERLVAPIIEAIKDLRAEVKALKGE</sequence>
<accession>A0A6J7X6I3</accession>
<dbReference type="EMBL" id="LR796654">
    <property type="protein sequence ID" value="CAB4157384.1"/>
    <property type="molecule type" value="Genomic_DNA"/>
</dbReference>
<reference evidence="5" key="1">
    <citation type="submission" date="2020-05" db="EMBL/GenBank/DDBJ databases">
        <authorList>
            <person name="Chiriac C."/>
            <person name="Salcher M."/>
            <person name="Ghai R."/>
            <person name="Kavagutti S V."/>
        </authorList>
    </citation>
    <scope>NUCLEOTIDE SEQUENCE</scope>
</reference>
<dbReference type="PROSITE" id="PS51688">
    <property type="entry name" value="ICA"/>
    <property type="match status" value="1"/>
</dbReference>
<evidence type="ECO:0000256" key="2">
    <source>
        <dbReference type="ARBA" id="ARBA00022732"/>
    </source>
</evidence>
<dbReference type="InterPro" id="IPR036388">
    <property type="entry name" value="WH-like_DNA-bd_sf"/>
</dbReference>
<dbReference type="EMBL" id="LR798346">
    <property type="protein sequence ID" value="CAB5225354.1"/>
    <property type="molecule type" value="Genomic_DNA"/>
</dbReference>
<feature type="domain" description="Peptidase S74" evidence="3">
    <location>
        <begin position="223"/>
        <end position="319"/>
    </location>
</feature>
<keyword evidence="2" id="KW-1227">Viral tail protein</keyword>
<evidence type="ECO:0000313" key="5">
    <source>
        <dbReference type="EMBL" id="CAB5225354.1"/>
    </source>
</evidence>
<dbReference type="Pfam" id="PF13884">
    <property type="entry name" value="Peptidase_S74"/>
    <property type="match status" value="1"/>
</dbReference>
<dbReference type="InterPro" id="IPR030392">
    <property type="entry name" value="S74_ICA"/>
</dbReference>
<comment type="subcellular location">
    <subcellularLocation>
        <location evidence="1">Virion</location>
    </subcellularLocation>
</comment>